<dbReference type="GO" id="GO:0035556">
    <property type="term" value="P:intracellular signal transduction"/>
    <property type="evidence" value="ECO:0000318"/>
    <property type="project" value="GO_Central"/>
</dbReference>
<keyword evidence="3" id="KW-0808">Transferase</keyword>
<evidence type="ECO:0000256" key="2">
    <source>
        <dbReference type="ARBA" id="ARBA00022553"/>
    </source>
</evidence>
<evidence type="ECO:0000259" key="10">
    <source>
        <dbReference type="PROSITE" id="PS51285"/>
    </source>
</evidence>
<reference evidence="13" key="3">
    <citation type="submission" date="2025-04" db="UniProtKB">
        <authorList>
            <consortium name="RefSeq"/>
        </authorList>
    </citation>
    <scope>IDENTIFICATION</scope>
    <source>
        <strain evidence="13">Nigerian</strain>
        <tissue evidence="13">Liver and blood</tissue>
    </source>
</reference>
<dbReference type="Gene3D" id="3.30.200.20">
    <property type="entry name" value="Phosphorylase Kinase, domain 1"/>
    <property type="match status" value="1"/>
</dbReference>
<evidence type="ECO:0000256" key="3">
    <source>
        <dbReference type="ARBA" id="ARBA00022679"/>
    </source>
</evidence>
<evidence type="ECO:0000259" key="9">
    <source>
        <dbReference type="PROSITE" id="PS50011"/>
    </source>
</evidence>
<keyword evidence="12" id="KW-1185">Reference proteome</keyword>
<evidence type="ECO:0000256" key="6">
    <source>
        <dbReference type="ARBA" id="ARBA00022840"/>
    </source>
</evidence>
<organism evidence="11">
    <name type="scientific">Xenopus tropicalis</name>
    <name type="common">Western clawed frog</name>
    <name type="synonym">Silurana tropicalis</name>
    <dbReference type="NCBI Taxonomy" id="8364"/>
    <lineage>
        <taxon>Eukaryota</taxon>
        <taxon>Metazoa</taxon>
        <taxon>Chordata</taxon>
        <taxon>Craniata</taxon>
        <taxon>Vertebrata</taxon>
        <taxon>Euteleostomi</taxon>
        <taxon>Amphibia</taxon>
        <taxon>Batrachia</taxon>
        <taxon>Anura</taxon>
        <taxon>Pipoidea</taxon>
        <taxon>Pipidae</taxon>
        <taxon>Xenopodinae</taxon>
        <taxon>Xenopus</taxon>
        <taxon>Silurana</taxon>
    </lineage>
</organism>
<dbReference type="InterPro" id="IPR008271">
    <property type="entry name" value="Ser/Thr_kinase_AS"/>
</dbReference>
<dbReference type="Pfam" id="PF00069">
    <property type="entry name" value="Pkinase"/>
    <property type="match status" value="1"/>
</dbReference>
<dbReference type="InterPro" id="IPR017441">
    <property type="entry name" value="Protein_kinase_ATP_BS"/>
</dbReference>
<evidence type="ECO:0000256" key="4">
    <source>
        <dbReference type="ARBA" id="ARBA00022741"/>
    </source>
</evidence>
<comment type="similarity">
    <text evidence="8">Belongs to the protein kinase superfamily.</text>
</comment>
<evidence type="ECO:0000256" key="8">
    <source>
        <dbReference type="RuleBase" id="RU000304"/>
    </source>
</evidence>
<dbReference type="Gene3D" id="1.10.510.10">
    <property type="entry name" value="Transferase(Phosphotransferase) domain 1"/>
    <property type="match status" value="1"/>
</dbReference>
<dbReference type="GeneID" id="101733298"/>
<dbReference type="InterPro" id="IPR011009">
    <property type="entry name" value="Kinase-like_dom_sf"/>
</dbReference>
<keyword evidence="4 7" id="KW-0547">Nucleotide-binding</keyword>
<dbReference type="InterPro" id="IPR000961">
    <property type="entry name" value="AGC-kinase_C"/>
</dbReference>
<feature type="binding site" evidence="7">
    <location>
        <position position="121"/>
    </location>
    <ligand>
        <name>ATP</name>
        <dbReference type="ChEBI" id="CHEBI:30616"/>
    </ligand>
</feature>
<evidence type="ECO:0000256" key="1">
    <source>
        <dbReference type="ARBA" id="ARBA00022527"/>
    </source>
</evidence>
<reference evidence="11" key="2">
    <citation type="submission" date="2011-07" db="UniProtKB">
        <authorList>
            <consortium name="Ensembl"/>
        </authorList>
    </citation>
    <scope>IDENTIFICATION</scope>
</reference>
<sequence>MLSICPNHFICTVPNRVWYKLMPSNRYLFSFLSFFYGKFQEGKRFGPQNSLVGCASSYYQRNTRFDSMIWRIDTALNHTRLVCGTPPTINDFNIQSLIGEGSFGKVYKAKYRGTGRIVAIKTTSNSNLDEPNAFSSVLHEQRILLLAKKENCHFLTRLFASFRTEHYTCLAMDFAEGGDLVSQLGRSGISQERTIFYSACIVLGLQFLHERNIAHRDLKLENVLLDRDGYAKLTDFGISKEGMGFTGISQTQCGTLDYMAPEMFTRISHTKSVDWWALGVSIYRMLVGKMPFTGEDDNEVILSIICFEPTYPPDLTVESYNIITQLLMKFTLTRLGHSKNGAEEVKKSEFFQGLDWEALEKKQVQPPFVPEIESPDTSNEGLVLEPPLWTVELLNDTKMALKELDYPVSSETET</sequence>
<keyword evidence="1 8" id="KW-0723">Serine/threonine-protein kinase</keyword>
<dbReference type="HOGENOM" id="CLU_000288_63_5_1"/>
<dbReference type="RefSeq" id="XP_017945151.2">
    <property type="nucleotide sequence ID" value="XM_018089662.2"/>
</dbReference>
<dbReference type="PROSITE" id="PS51285">
    <property type="entry name" value="AGC_KINASE_CTER"/>
    <property type="match status" value="1"/>
</dbReference>
<dbReference type="Proteomes" id="UP000008143">
    <property type="component" value="Chromosome 7"/>
</dbReference>
<evidence type="ECO:0000256" key="5">
    <source>
        <dbReference type="ARBA" id="ARBA00022777"/>
    </source>
</evidence>
<dbReference type="AGR" id="Xenbase:XB-GENE-29086859"/>
<dbReference type="FunFam" id="3.30.200.20:FF:000474">
    <property type="entry name" value="Serine/threonine-protein kinase N2-like"/>
    <property type="match status" value="1"/>
</dbReference>
<dbReference type="InterPro" id="IPR000719">
    <property type="entry name" value="Prot_kinase_dom"/>
</dbReference>
<evidence type="ECO:0000313" key="12">
    <source>
        <dbReference type="Proteomes" id="UP000008143"/>
    </source>
</evidence>
<dbReference type="PANTHER" id="PTHR24351">
    <property type="entry name" value="RIBOSOMAL PROTEIN S6 KINASE"/>
    <property type="match status" value="1"/>
</dbReference>
<dbReference type="SMART" id="SM00220">
    <property type="entry name" value="S_TKc"/>
    <property type="match status" value="1"/>
</dbReference>
<reference evidence="11" key="1">
    <citation type="journal article" date="2010" name="Science">
        <title>The genome of the Western clawed frog Xenopus tropicalis.</title>
        <authorList>
            <person name="Hellsten U."/>
            <person name="Harland R.M."/>
            <person name="Gilchrist M.J."/>
            <person name="Hendrix D."/>
            <person name="Jurka J."/>
            <person name="Kapitonov V."/>
            <person name="Ovcharenko I."/>
            <person name="Putnam N.H."/>
            <person name="Shu S."/>
            <person name="Taher L."/>
            <person name="Blitz I.L."/>
            <person name="Blumberg B."/>
            <person name="Dichmann D.S."/>
            <person name="Dubchak I."/>
            <person name="Amaya E."/>
            <person name="Detter J.C."/>
            <person name="Fletcher R."/>
            <person name="Gerhard D.S."/>
            <person name="Goodstein D."/>
            <person name="Graves T."/>
            <person name="Grigoriev I.V."/>
            <person name="Grimwood J."/>
            <person name="Kawashima T."/>
            <person name="Lindquist E."/>
            <person name="Lucas S.M."/>
            <person name="Mead P.E."/>
            <person name="Mitros T."/>
            <person name="Ogino H."/>
            <person name="Ohta Y."/>
            <person name="Poliakov A.V."/>
            <person name="Pollet N."/>
            <person name="Robert J."/>
            <person name="Salamov A."/>
            <person name="Sater A.K."/>
            <person name="Schmutz J."/>
            <person name="Terry A."/>
            <person name="Vize P.D."/>
            <person name="Warren W.C."/>
            <person name="Wells D."/>
            <person name="Wills A."/>
            <person name="Wilson R.K."/>
            <person name="Zimmerman L.B."/>
            <person name="Zorn A.M."/>
            <person name="Grainger R."/>
            <person name="Grammer T."/>
            <person name="Khokha M.K."/>
            <person name="Richardson P.M."/>
            <person name="Rokhsar D.S."/>
        </authorList>
    </citation>
    <scope>NUCLEOTIDE SEQUENCE [LARGE SCALE GENOMIC DNA]</scope>
    <source>
        <strain evidence="11">Nigerian</strain>
    </source>
</reference>
<dbReference type="KEGG" id="xtr:101733298"/>
<dbReference type="OrthoDB" id="63267at2759"/>
<dbReference type="GO" id="GO:0004674">
    <property type="term" value="F:protein serine/threonine kinase activity"/>
    <property type="evidence" value="ECO:0000318"/>
    <property type="project" value="GO_Central"/>
</dbReference>
<dbReference type="PROSITE" id="PS00107">
    <property type="entry name" value="PROTEIN_KINASE_ATP"/>
    <property type="match status" value="1"/>
</dbReference>
<proteinExistence type="inferred from homology"/>
<evidence type="ECO:0000313" key="14">
    <source>
        <dbReference type="Xenbase" id="XB-GENE-29086859"/>
    </source>
</evidence>
<feature type="domain" description="AGC-kinase C-terminal" evidence="10">
    <location>
        <begin position="352"/>
        <end position="414"/>
    </location>
</feature>
<accession>F7A5K6</accession>
<dbReference type="PROSITE" id="PS00108">
    <property type="entry name" value="PROTEIN_KINASE_ST"/>
    <property type="match status" value="1"/>
</dbReference>
<dbReference type="AlphaFoldDB" id="F7A5K6"/>
<feature type="domain" description="Protein kinase" evidence="9">
    <location>
        <begin position="92"/>
        <end position="351"/>
    </location>
</feature>
<dbReference type="SUPFAM" id="SSF56112">
    <property type="entry name" value="Protein kinase-like (PK-like)"/>
    <property type="match status" value="1"/>
</dbReference>
<dbReference type="OMA" id="HYTCLAM"/>
<keyword evidence="5 13" id="KW-0418">Kinase</keyword>
<protein>
    <submittedName>
        <fullName evidence="11 13">Serine/threonine-protein kinase N1</fullName>
    </submittedName>
</protein>
<dbReference type="GO" id="GO:0005524">
    <property type="term" value="F:ATP binding"/>
    <property type="evidence" value="ECO:0007669"/>
    <property type="project" value="UniProtKB-UniRule"/>
</dbReference>
<gene>
    <name evidence="11 13 14" type="primary">LOC101733298</name>
</gene>
<name>F7A5K6_XENTR</name>
<dbReference type="Ensembl" id="ENSXETT00000050451">
    <property type="protein sequence ID" value="ENSXETP00000050451"/>
    <property type="gene ID" value="ENSXETG00000006293"/>
</dbReference>
<evidence type="ECO:0000313" key="13">
    <source>
        <dbReference type="RefSeq" id="XP_017945151.2"/>
    </source>
</evidence>
<dbReference type="Xenbase" id="XB-GENE-29086859">
    <property type="gene designation" value="LOC101733298"/>
</dbReference>
<keyword evidence="2" id="KW-0597">Phosphoprotein</keyword>
<evidence type="ECO:0000313" key="11">
    <source>
        <dbReference type="Ensembl" id="ENSXETP00000050451"/>
    </source>
</evidence>
<dbReference type="PaxDb" id="8364-ENSXETP00000057576"/>
<dbReference type="PROSITE" id="PS50011">
    <property type="entry name" value="PROTEIN_KINASE_DOM"/>
    <property type="match status" value="1"/>
</dbReference>
<dbReference type="FunFam" id="1.10.510.10:FF:000210">
    <property type="entry name" value="Non-specific serine/threonine protein kinase"/>
    <property type="match status" value="1"/>
</dbReference>
<keyword evidence="6 7" id="KW-0067">ATP-binding</keyword>
<dbReference type="eggNOG" id="KOG0694">
    <property type="taxonomic scope" value="Eukaryota"/>
</dbReference>
<dbReference type="GeneTree" id="ENSGT00940000154339"/>
<dbReference type="Bgee" id="ENSXETG00000006293">
    <property type="expression patterns" value="Expressed in testis and 1 other cell type or tissue"/>
</dbReference>
<evidence type="ECO:0000256" key="7">
    <source>
        <dbReference type="PROSITE-ProRule" id="PRU10141"/>
    </source>
</evidence>